<comment type="caution">
    <text evidence="2">The sequence shown here is derived from an EMBL/GenBank/DDBJ whole genome shotgun (WGS) entry which is preliminary data.</text>
</comment>
<dbReference type="Gene3D" id="3.30.70.240">
    <property type="match status" value="1"/>
</dbReference>
<gene>
    <name evidence="2" type="ORF">HYC85_011013</name>
</gene>
<sequence length="165" mass="18181">MRYRIGVSEPEEEIGGPVGPLCFRRNPGVWKPLLARRRARVLKEEMQEGSPLFTVHAYVPVAESFGFADELRRWTSGASSALLVLSHWEALAEDPCFTARMTTKSDSTATASGGCAAAVAEEEEDEDELTPPRYGGFALARFSRITVYTQISSRKTSSRDFGTDT</sequence>
<dbReference type="Pfam" id="PF00679">
    <property type="entry name" value="EFG_C"/>
    <property type="match status" value="1"/>
</dbReference>
<dbReference type="GO" id="GO:0043022">
    <property type="term" value="F:ribosome binding"/>
    <property type="evidence" value="ECO:0007669"/>
    <property type="project" value="TreeGrafter"/>
</dbReference>
<accession>A0A7J7HK29</accession>
<dbReference type="SMART" id="SM00838">
    <property type="entry name" value="EFG_C"/>
    <property type="match status" value="1"/>
</dbReference>
<evidence type="ECO:0000259" key="1">
    <source>
        <dbReference type="SMART" id="SM00838"/>
    </source>
</evidence>
<dbReference type="PANTHER" id="PTHR42908:SF3">
    <property type="entry name" value="ELONGATION FACTOR-LIKE GTPASE 1"/>
    <property type="match status" value="1"/>
</dbReference>
<dbReference type="EMBL" id="JACBKZ010000004">
    <property type="protein sequence ID" value="KAF5953069.1"/>
    <property type="molecule type" value="Genomic_DNA"/>
</dbReference>
<name>A0A7J7HK29_CAMSI</name>
<evidence type="ECO:0000313" key="3">
    <source>
        <dbReference type="Proteomes" id="UP000593564"/>
    </source>
</evidence>
<dbReference type="AlphaFoldDB" id="A0A7J7HK29"/>
<dbReference type="InterPro" id="IPR035647">
    <property type="entry name" value="EFG_III/V"/>
</dbReference>
<dbReference type="InterPro" id="IPR000640">
    <property type="entry name" value="EFG_V-like"/>
</dbReference>
<organism evidence="2 3">
    <name type="scientific">Camellia sinensis</name>
    <name type="common">Tea plant</name>
    <name type="synonym">Thea sinensis</name>
    <dbReference type="NCBI Taxonomy" id="4442"/>
    <lineage>
        <taxon>Eukaryota</taxon>
        <taxon>Viridiplantae</taxon>
        <taxon>Streptophyta</taxon>
        <taxon>Embryophyta</taxon>
        <taxon>Tracheophyta</taxon>
        <taxon>Spermatophyta</taxon>
        <taxon>Magnoliopsida</taxon>
        <taxon>eudicotyledons</taxon>
        <taxon>Gunneridae</taxon>
        <taxon>Pentapetalae</taxon>
        <taxon>asterids</taxon>
        <taxon>Ericales</taxon>
        <taxon>Theaceae</taxon>
        <taxon>Camellia</taxon>
    </lineage>
</organism>
<feature type="domain" description="Elongation factor EFG" evidence="1">
    <location>
        <begin position="3"/>
        <end position="99"/>
    </location>
</feature>
<protein>
    <recommendedName>
        <fullName evidence="1">Elongation factor EFG domain-containing protein</fullName>
    </recommendedName>
</protein>
<reference evidence="3" key="1">
    <citation type="journal article" date="2020" name="Nat. Commun.">
        <title>Genome assembly of wild tea tree DASZ reveals pedigree and selection history of tea varieties.</title>
        <authorList>
            <person name="Zhang W."/>
            <person name="Zhang Y."/>
            <person name="Qiu H."/>
            <person name="Guo Y."/>
            <person name="Wan H."/>
            <person name="Zhang X."/>
            <person name="Scossa F."/>
            <person name="Alseekh S."/>
            <person name="Zhang Q."/>
            <person name="Wang P."/>
            <person name="Xu L."/>
            <person name="Schmidt M.H."/>
            <person name="Jia X."/>
            <person name="Li D."/>
            <person name="Zhu A."/>
            <person name="Guo F."/>
            <person name="Chen W."/>
            <person name="Ni D."/>
            <person name="Usadel B."/>
            <person name="Fernie A.R."/>
            <person name="Wen W."/>
        </authorList>
    </citation>
    <scope>NUCLEOTIDE SEQUENCE [LARGE SCALE GENOMIC DNA]</scope>
    <source>
        <strain evidence="3">cv. G240</strain>
    </source>
</reference>
<reference evidence="2 3" key="2">
    <citation type="submission" date="2020-07" db="EMBL/GenBank/DDBJ databases">
        <title>Genome assembly of wild tea tree DASZ reveals pedigree and selection history of tea varieties.</title>
        <authorList>
            <person name="Zhang W."/>
        </authorList>
    </citation>
    <scope>NUCLEOTIDE SEQUENCE [LARGE SCALE GENOMIC DNA]</scope>
    <source>
        <strain evidence="3">cv. G240</strain>
        <tissue evidence="2">Leaf</tissue>
    </source>
</reference>
<evidence type="ECO:0000313" key="2">
    <source>
        <dbReference type="EMBL" id="KAF5953069.1"/>
    </source>
</evidence>
<dbReference type="Proteomes" id="UP000593564">
    <property type="component" value="Unassembled WGS sequence"/>
</dbReference>
<keyword evidence="3" id="KW-1185">Reference proteome</keyword>
<dbReference type="GO" id="GO:0042256">
    <property type="term" value="P:cytosolic ribosome assembly"/>
    <property type="evidence" value="ECO:0007669"/>
    <property type="project" value="TreeGrafter"/>
</dbReference>
<dbReference type="SUPFAM" id="SSF54980">
    <property type="entry name" value="EF-G C-terminal domain-like"/>
    <property type="match status" value="1"/>
</dbReference>
<dbReference type="PANTHER" id="PTHR42908">
    <property type="entry name" value="TRANSLATION ELONGATION FACTOR-RELATED"/>
    <property type="match status" value="1"/>
</dbReference>
<dbReference type="GO" id="GO:1990904">
    <property type="term" value="C:ribonucleoprotein complex"/>
    <property type="evidence" value="ECO:0007669"/>
    <property type="project" value="TreeGrafter"/>
</dbReference>
<proteinExistence type="predicted"/>
<dbReference type="GO" id="GO:0003924">
    <property type="term" value="F:GTPase activity"/>
    <property type="evidence" value="ECO:0007669"/>
    <property type="project" value="TreeGrafter"/>
</dbReference>
<dbReference type="GO" id="GO:0005829">
    <property type="term" value="C:cytosol"/>
    <property type="evidence" value="ECO:0007669"/>
    <property type="project" value="TreeGrafter"/>
</dbReference>